<dbReference type="EMBL" id="CP107241">
    <property type="protein sequence ID" value="WAH66164.1"/>
    <property type="molecule type" value="Genomic_DNA"/>
</dbReference>
<gene>
    <name evidence="1" type="ORF">OEG85_09655</name>
</gene>
<dbReference type="AlphaFoldDB" id="A0AA47ID21"/>
<sequence length="213" mass="23330">MKARQLPSFPPILSSSIDLPWRCGDAMYHRTASTCRALAIPSGKGMAFLIIQGSQMTTQPITRLSHSTRTGSRPCSMRRRRIGRCLAAMLSMGLLTLSQTALATKQWNANANQTLDNWISGMYANITGPLQTLLHQCETAPQATCEVTILANGGVHTSATDDKQHFTLRFTGNPAPYLACHVYPQSPGNTNDKRLQGATCYDAQHNGTYFKLN</sequence>
<dbReference type="RefSeq" id="WP_268214800.1">
    <property type="nucleotide sequence ID" value="NZ_CP107241.1"/>
</dbReference>
<organism evidence="1 2">
    <name type="scientific">Xanthomonas hortorum</name>
    <dbReference type="NCBI Taxonomy" id="56454"/>
    <lineage>
        <taxon>Bacteria</taxon>
        <taxon>Pseudomonadati</taxon>
        <taxon>Pseudomonadota</taxon>
        <taxon>Gammaproteobacteria</taxon>
        <taxon>Lysobacterales</taxon>
        <taxon>Lysobacteraceae</taxon>
        <taxon>Xanthomonas</taxon>
    </lineage>
</organism>
<reference evidence="1" key="1">
    <citation type="submission" date="2022-10" db="EMBL/GenBank/DDBJ databases">
        <title>Complete genome sequence resource for Xanthomonas hortorum isolated from Greek Oregano.</title>
        <authorList>
            <person name="Gonzalez-Tobon J."/>
            <person name="Helmann T.C."/>
            <person name="Daughtrey M."/>
            <person name="Stodghill P.V."/>
            <person name="Filiatrault M.J."/>
        </authorList>
    </citation>
    <scope>NUCLEOTIDE SEQUENCE</scope>
    <source>
        <strain evidence="1">Oregano 108</strain>
    </source>
</reference>
<evidence type="ECO:0008006" key="3">
    <source>
        <dbReference type="Google" id="ProtNLM"/>
    </source>
</evidence>
<name>A0AA47ID21_9XANT</name>
<evidence type="ECO:0000313" key="1">
    <source>
        <dbReference type="EMBL" id="WAH66164.1"/>
    </source>
</evidence>
<proteinExistence type="predicted"/>
<accession>A0AA47ID21</accession>
<evidence type="ECO:0000313" key="2">
    <source>
        <dbReference type="Proteomes" id="UP001164737"/>
    </source>
</evidence>
<dbReference type="Proteomes" id="UP001164737">
    <property type="component" value="Chromosome"/>
</dbReference>
<protein>
    <recommendedName>
        <fullName evidence="3">DUF3617 family protein</fullName>
    </recommendedName>
</protein>